<organism evidence="3 4">
    <name type="scientific">Dyadobacter helix</name>
    <dbReference type="NCBI Taxonomy" id="2822344"/>
    <lineage>
        <taxon>Bacteria</taxon>
        <taxon>Pseudomonadati</taxon>
        <taxon>Bacteroidota</taxon>
        <taxon>Cytophagia</taxon>
        <taxon>Cytophagales</taxon>
        <taxon>Spirosomataceae</taxon>
        <taxon>Dyadobacter</taxon>
    </lineage>
</organism>
<evidence type="ECO:0000259" key="2">
    <source>
        <dbReference type="Pfam" id="PF06580"/>
    </source>
</evidence>
<dbReference type="GO" id="GO:0000155">
    <property type="term" value="F:phosphorelay sensor kinase activity"/>
    <property type="evidence" value="ECO:0007669"/>
    <property type="project" value="InterPro"/>
</dbReference>
<accession>A0A916J881</accession>
<gene>
    <name evidence="3" type="ORF">DYBT9275_00253</name>
</gene>
<dbReference type="Gene3D" id="3.30.565.10">
    <property type="entry name" value="Histidine kinase-like ATPase, C-terminal domain"/>
    <property type="match status" value="1"/>
</dbReference>
<name>A0A916J881_9BACT</name>
<feature type="transmembrane region" description="Helical" evidence="1">
    <location>
        <begin position="161"/>
        <end position="188"/>
    </location>
</feature>
<protein>
    <recommendedName>
        <fullName evidence="2">Signal transduction histidine kinase internal region domain-containing protein</fullName>
    </recommendedName>
</protein>
<dbReference type="InterPro" id="IPR001646">
    <property type="entry name" value="5peptide_repeat"/>
</dbReference>
<dbReference type="AlphaFoldDB" id="A0A916J881"/>
<dbReference type="GO" id="GO:0016020">
    <property type="term" value="C:membrane"/>
    <property type="evidence" value="ECO:0007669"/>
    <property type="project" value="InterPro"/>
</dbReference>
<keyword evidence="1" id="KW-1133">Transmembrane helix</keyword>
<feature type="transmembrane region" description="Helical" evidence="1">
    <location>
        <begin position="200"/>
        <end position="223"/>
    </location>
</feature>
<feature type="transmembrane region" description="Helical" evidence="1">
    <location>
        <begin position="124"/>
        <end position="149"/>
    </location>
</feature>
<reference evidence="3" key="1">
    <citation type="submission" date="2021-04" db="EMBL/GenBank/DDBJ databases">
        <authorList>
            <person name="Rodrigo-Torres L."/>
            <person name="Arahal R. D."/>
            <person name="Lucena T."/>
        </authorList>
    </citation>
    <scope>NUCLEOTIDE SEQUENCE</scope>
    <source>
        <strain evidence="3">CECT 9275</strain>
    </source>
</reference>
<dbReference type="Gene3D" id="2.160.20.80">
    <property type="entry name" value="E3 ubiquitin-protein ligase SopA"/>
    <property type="match status" value="1"/>
</dbReference>
<keyword evidence="1" id="KW-0472">Membrane</keyword>
<keyword evidence="4" id="KW-1185">Reference proteome</keyword>
<dbReference type="SUPFAM" id="SSF55874">
    <property type="entry name" value="ATPase domain of HSP90 chaperone/DNA topoisomerase II/histidine kinase"/>
    <property type="match status" value="1"/>
</dbReference>
<evidence type="ECO:0000313" key="4">
    <source>
        <dbReference type="Proteomes" id="UP000680038"/>
    </source>
</evidence>
<dbReference type="PANTHER" id="PTHR34220:SF7">
    <property type="entry name" value="SENSOR HISTIDINE KINASE YPDA"/>
    <property type="match status" value="1"/>
</dbReference>
<dbReference type="InterPro" id="IPR050640">
    <property type="entry name" value="Bact_2-comp_sensor_kinase"/>
</dbReference>
<dbReference type="Proteomes" id="UP000680038">
    <property type="component" value="Unassembled WGS sequence"/>
</dbReference>
<dbReference type="SUPFAM" id="SSF141571">
    <property type="entry name" value="Pentapeptide repeat-like"/>
    <property type="match status" value="1"/>
</dbReference>
<feature type="transmembrane region" description="Helical" evidence="1">
    <location>
        <begin position="243"/>
        <end position="261"/>
    </location>
</feature>
<dbReference type="InterPro" id="IPR010559">
    <property type="entry name" value="Sig_transdc_His_kin_internal"/>
</dbReference>
<dbReference type="PANTHER" id="PTHR34220">
    <property type="entry name" value="SENSOR HISTIDINE KINASE YPDA"/>
    <property type="match status" value="1"/>
</dbReference>
<proteinExistence type="predicted"/>
<dbReference type="Pfam" id="PF00805">
    <property type="entry name" value="Pentapeptide"/>
    <property type="match status" value="2"/>
</dbReference>
<feature type="domain" description="Signal transduction histidine kinase internal region" evidence="2">
    <location>
        <begin position="288"/>
        <end position="368"/>
    </location>
</feature>
<sequence length="483" mass="55167">MMMQSKYNTEEKKAKPLRMSASSLDGRDFSNMNLENADFSFSSLKEVNFDGAILRNAKLRFSALDRTTFRNADLTNADLSFSSLVDTDMSGARVEGANFSFTSQEKSFNWQDLKVIGLIQGQGWLGILLLMIFGAIVLYGFNAIVYFTAEIVYTSEPIRVGLYRFLVISNIAAGLVTVFLTHHLAFWLDSVFKSITIRHLLLTIVVLVLNNFLGVAIYQLIGVEVVEKYLKMYPYEAGQNLPSIWYMTAPVMVANIFYFFIRQSRQISRKISDQEYQLLNLEKLKTRAELEALQARINPHFLYNALNSIASLVHEDPDKAEEMTLLLSKLFRYTTGRKNNEYLDTVENELEMVQTYLLVEKVRYGDRLNFVLEVAQPDLKQLLIPKFILQPVVENAIKHGIAKVADQGQIRIRIYEEQDWLHLCVHDNGPLFPENMGAGYGIRSIQDKLKLLYGDGATVELHNEPHKAVNLSIKKTAIMQQER</sequence>
<dbReference type="InterPro" id="IPR036890">
    <property type="entry name" value="HATPase_C_sf"/>
</dbReference>
<dbReference type="EMBL" id="CAJRAF010000001">
    <property type="protein sequence ID" value="CAG4989251.1"/>
    <property type="molecule type" value="Genomic_DNA"/>
</dbReference>
<keyword evidence="1" id="KW-0812">Transmembrane</keyword>
<comment type="caution">
    <text evidence="3">The sequence shown here is derived from an EMBL/GenBank/DDBJ whole genome shotgun (WGS) entry which is preliminary data.</text>
</comment>
<evidence type="ECO:0000313" key="3">
    <source>
        <dbReference type="EMBL" id="CAG4989251.1"/>
    </source>
</evidence>
<evidence type="ECO:0000256" key="1">
    <source>
        <dbReference type="SAM" id="Phobius"/>
    </source>
</evidence>
<dbReference type="Pfam" id="PF06580">
    <property type="entry name" value="His_kinase"/>
    <property type="match status" value="1"/>
</dbReference>
<dbReference type="RefSeq" id="WP_229252579.1">
    <property type="nucleotide sequence ID" value="NZ_CAJRAF010000001.1"/>
</dbReference>